<gene>
    <name evidence="1" type="ORF">B7492_23790</name>
</gene>
<dbReference type="Proteomes" id="UP000192932">
    <property type="component" value="Chromosome"/>
</dbReference>
<dbReference type="InterPro" id="IPR018742">
    <property type="entry name" value="DUF2290"/>
</dbReference>
<dbReference type="RefSeq" id="WP_085312434.1">
    <property type="nucleotide sequence ID" value="NZ_CP020743.1"/>
</dbReference>
<dbReference type="AlphaFoldDB" id="A0A1W6ADU7"/>
<evidence type="ECO:0008006" key="3">
    <source>
        <dbReference type="Google" id="ProtNLM"/>
    </source>
</evidence>
<evidence type="ECO:0000313" key="2">
    <source>
        <dbReference type="Proteomes" id="UP000192932"/>
    </source>
</evidence>
<protein>
    <recommendedName>
        <fullName evidence="3">DUF2290 domain-containing protein</fullName>
    </recommendedName>
</protein>
<evidence type="ECO:0000313" key="1">
    <source>
        <dbReference type="EMBL" id="ARJ24038.1"/>
    </source>
</evidence>
<proteinExistence type="predicted"/>
<dbReference type="Pfam" id="PF10053">
    <property type="entry name" value="DUF2290"/>
    <property type="match status" value="1"/>
</dbReference>
<name>A0A1W6ADU7_BACMY</name>
<accession>A0A1W6ADU7</accession>
<sequence>MNPKDTIKELGDITGKVISLGLSLDQNFPTMKQNQDGSQTICWGDTTNISIALKNISYRDIYDELEKNRLFNFKFIDGALVQIMYTFDKKGLISHRLAFFPSYSLESYQNDPELYTKEDLYADILAKSIVPVPIRFDFNRDDDLHIEVEHAKSHVTFGQYQNCRIPVLSPLSPGVFIDFILRNFYSTIHKSYAINLTKSIQFDKTITSNEEKILHFNMI</sequence>
<dbReference type="EMBL" id="CP020743">
    <property type="protein sequence ID" value="ARJ24038.1"/>
    <property type="molecule type" value="Genomic_DNA"/>
</dbReference>
<reference evidence="1 2" key="1">
    <citation type="submission" date="2017-04" db="EMBL/GenBank/DDBJ databases">
        <title>The Characteristic of a Fine Plant Growth-Promoting Rhizobacteria Bacillus mycoides Gnyt1 and its Whole Genome Sequencing Analysis.</title>
        <authorList>
            <person name="Li J.H."/>
            <person name="Yao T."/>
        </authorList>
    </citation>
    <scope>NUCLEOTIDE SEQUENCE [LARGE SCALE GENOMIC DNA]</scope>
    <source>
        <strain evidence="1 2">Gnyt1</strain>
    </source>
</reference>
<organism evidence="1 2">
    <name type="scientific">Bacillus mycoides</name>
    <dbReference type="NCBI Taxonomy" id="1405"/>
    <lineage>
        <taxon>Bacteria</taxon>
        <taxon>Bacillati</taxon>
        <taxon>Bacillota</taxon>
        <taxon>Bacilli</taxon>
        <taxon>Bacillales</taxon>
        <taxon>Bacillaceae</taxon>
        <taxon>Bacillus</taxon>
        <taxon>Bacillus cereus group</taxon>
    </lineage>
</organism>